<comment type="caution">
    <text evidence="7">The sequence shown here is derived from an EMBL/GenBank/DDBJ whole genome shotgun (WGS) entry which is preliminary data.</text>
</comment>
<evidence type="ECO:0000256" key="3">
    <source>
        <dbReference type="ARBA" id="ARBA00023235"/>
    </source>
</evidence>
<keyword evidence="8" id="KW-1185">Reference proteome</keyword>
<comment type="catalytic activity">
    <reaction evidence="4">
        <text>Couples ATP hydrolysis with the unwinding of duplex DNA by translocating in the 3'-5' direction.</text>
        <dbReference type="EC" id="5.6.2.4"/>
    </reaction>
</comment>
<dbReference type="Proteomes" id="UP001530315">
    <property type="component" value="Unassembled WGS sequence"/>
</dbReference>
<organism evidence="7 8">
    <name type="scientific">Stephanodiscus triporus</name>
    <dbReference type="NCBI Taxonomy" id="2934178"/>
    <lineage>
        <taxon>Eukaryota</taxon>
        <taxon>Sar</taxon>
        <taxon>Stramenopiles</taxon>
        <taxon>Ochrophyta</taxon>
        <taxon>Bacillariophyta</taxon>
        <taxon>Coscinodiscophyceae</taxon>
        <taxon>Thalassiosirophycidae</taxon>
        <taxon>Stephanodiscales</taxon>
        <taxon>Stephanodiscaceae</taxon>
        <taxon>Stephanodiscus</taxon>
    </lineage>
</organism>
<dbReference type="Gene3D" id="3.40.50.300">
    <property type="entry name" value="P-loop containing nucleotide triphosphate hydrolases"/>
    <property type="match status" value="2"/>
</dbReference>
<evidence type="ECO:0000259" key="6">
    <source>
        <dbReference type="PROSITE" id="PS51192"/>
    </source>
</evidence>
<dbReference type="InterPro" id="IPR027417">
    <property type="entry name" value="P-loop_NTPase"/>
</dbReference>
<dbReference type="AlphaFoldDB" id="A0ABD3NGK1"/>
<reference evidence="7 8" key="1">
    <citation type="submission" date="2024-10" db="EMBL/GenBank/DDBJ databases">
        <title>Updated reference genomes for cyclostephanoid diatoms.</title>
        <authorList>
            <person name="Roberts W.R."/>
            <person name="Alverson A.J."/>
        </authorList>
    </citation>
    <scope>NUCLEOTIDE SEQUENCE [LARGE SCALE GENOMIC DNA]</scope>
    <source>
        <strain evidence="7 8">AJA276-08</strain>
    </source>
</reference>
<comment type="similarity">
    <text evidence="1">Belongs to the helicase family. RecQ subfamily.</text>
</comment>
<dbReference type="GO" id="GO:0003677">
    <property type="term" value="F:DNA binding"/>
    <property type="evidence" value="ECO:0007669"/>
    <property type="project" value="UniProtKB-KW"/>
</dbReference>
<evidence type="ECO:0000256" key="4">
    <source>
        <dbReference type="ARBA" id="ARBA00034617"/>
    </source>
</evidence>
<name>A0ABD3NGK1_9STRA</name>
<dbReference type="GO" id="GO:0043138">
    <property type="term" value="F:3'-5' DNA helicase activity"/>
    <property type="evidence" value="ECO:0007669"/>
    <property type="project" value="UniProtKB-EC"/>
</dbReference>
<protein>
    <recommendedName>
        <fullName evidence="5">DNA 3'-5' helicase</fullName>
        <ecNumber evidence="5">5.6.2.4</ecNumber>
    </recommendedName>
</protein>
<keyword evidence="3" id="KW-0413">Isomerase</keyword>
<dbReference type="PANTHER" id="PTHR13710:SF105">
    <property type="entry name" value="ATP-DEPENDENT DNA HELICASE Q1"/>
    <property type="match status" value="1"/>
</dbReference>
<dbReference type="EMBL" id="JALLAZ020001512">
    <property type="protein sequence ID" value="KAL3773706.1"/>
    <property type="molecule type" value="Genomic_DNA"/>
</dbReference>
<dbReference type="EC" id="5.6.2.4" evidence="5"/>
<gene>
    <name evidence="7" type="ORF">ACHAW5_001042</name>
</gene>
<keyword evidence="2" id="KW-0238">DNA-binding</keyword>
<accession>A0ABD3NGK1</accession>
<dbReference type="InterPro" id="IPR014001">
    <property type="entry name" value="Helicase_ATP-bd"/>
</dbReference>
<evidence type="ECO:0000256" key="2">
    <source>
        <dbReference type="ARBA" id="ARBA00023125"/>
    </source>
</evidence>
<evidence type="ECO:0000256" key="1">
    <source>
        <dbReference type="ARBA" id="ARBA00005446"/>
    </source>
</evidence>
<dbReference type="SUPFAM" id="SSF52540">
    <property type="entry name" value="P-loop containing nucleoside triphosphate hydrolases"/>
    <property type="match status" value="1"/>
</dbReference>
<evidence type="ECO:0000313" key="7">
    <source>
        <dbReference type="EMBL" id="KAL3773706.1"/>
    </source>
</evidence>
<dbReference type="PROSITE" id="PS51192">
    <property type="entry name" value="HELICASE_ATP_BIND_1"/>
    <property type="match status" value="1"/>
</dbReference>
<dbReference type="PANTHER" id="PTHR13710">
    <property type="entry name" value="DNA HELICASE RECQ FAMILY MEMBER"/>
    <property type="match status" value="1"/>
</dbReference>
<evidence type="ECO:0000256" key="5">
    <source>
        <dbReference type="ARBA" id="ARBA00034808"/>
    </source>
</evidence>
<sequence length="551" mass="61823">MVYLIRKTGEGKSLVLQGMASMLKGVTISLVPLLGLGSDQQEKCSKLSDAVEAYHLDEFRGSHVKLLIRHLRLYTREEKTTIILFVSPQQMQRNSNWYAVLRDLASRGCISAVCIDEVHSSVQNYESFRPEFKSAMDFLNQLVTISRNSITRSHFYVPILAMSATFTMSDQDAFNKLIRRQPTMVFWGEMSQRNIKFNVHVAGNLTHLLMANWTKVAAKEHRQQSLIYSNSAKACNETLLPRLTSTAREKIPFSHGVFLALTGQCGLMMKWFLMAAFCGETNGDIDNESSLPTIWCMPCTSAANCGVSSTNCTACFRVGPPPSFHEMVQEMGRVDRLHTADVGTNSYSIYLNLNTFLLLWMRVQCETNASVKDRTNDELQSILRCLVLPEQCYHSLIENHFENPHRSYTKDGCGDQCSYCDGSYRNFGARVSKSQLIAVLTTHVFSKGLVPAMSLISRISSKENKLIKQAIWKGKGGQVNAGHVHTLVLMLIASKILELSVSQNSKEANNNKIPLKTIEIGLAKEYVYVDDVCKTLSIYVDANWEGIPHDP</sequence>
<evidence type="ECO:0000313" key="8">
    <source>
        <dbReference type="Proteomes" id="UP001530315"/>
    </source>
</evidence>
<proteinExistence type="inferred from homology"/>
<feature type="domain" description="Helicase ATP-binding" evidence="6">
    <location>
        <begin position="1"/>
        <end position="184"/>
    </location>
</feature>